<protein>
    <recommendedName>
        <fullName evidence="2">Rab proteins geranylgeranyltransferase</fullName>
    </recommendedName>
</protein>
<evidence type="ECO:0000256" key="2">
    <source>
        <dbReference type="PIRNR" id="PIRNR037514"/>
    </source>
</evidence>
<dbReference type="GO" id="GO:0005829">
    <property type="term" value="C:cytosol"/>
    <property type="evidence" value="ECO:0007669"/>
    <property type="project" value="TreeGrafter"/>
</dbReference>
<evidence type="ECO:0000313" key="3">
    <source>
        <dbReference type="EMBL" id="KAK4219083.1"/>
    </source>
</evidence>
<evidence type="ECO:0000256" key="1">
    <source>
        <dbReference type="ARBA" id="ARBA00005593"/>
    </source>
</evidence>
<proteinExistence type="inferred from homology"/>
<dbReference type="GO" id="GO:0005968">
    <property type="term" value="C:Rab-protein geranylgeranyltransferase complex"/>
    <property type="evidence" value="ECO:0007669"/>
    <property type="project" value="TreeGrafter"/>
</dbReference>
<dbReference type="Proteomes" id="UP001301769">
    <property type="component" value="Unassembled WGS sequence"/>
</dbReference>
<dbReference type="GO" id="GO:0007264">
    <property type="term" value="P:small GTPase-mediated signal transduction"/>
    <property type="evidence" value="ECO:0007669"/>
    <property type="project" value="UniProtKB-UniRule"/>
</dbReference>
<gene>
    <name evidence="3" type="ORF">QBC37DRAFT_167851</name>
</gene>
<name>A0AAN7BCN7_9PEZI</name>
<dbReference type="InterPro" id="IPR036188">
    <property type="entry name" value="FAD/NAD-bd_sf"/>
</dbReference>
<dbReference type="EMBL" id="MU858050">
    <property type="protein sequence ID" value="KAK4219083.1"/>
    <property type="molecule type" value="Genomic_DNA"/>
</dbReference>
<dbReference type="Pfam" id="PF00996">
    <property type="entry name" value="GDI"/>
    <property type="match status" value="1"/>
</dbReference>
<accession>A0AAN7BCN7</accession>
<evidence type="ECO:0000313" key="4">
    <source>
        <dbReference type="Proteomes" id="UP001301769"/>
    </source>
</evidence>
<dbReference type="InterPro" id="IPR018203">
    <property type="entry name" value="GDP_dissociation_inhibitor"/>
</dbReference>
<dbReference type="AlphaFoldDB" id="A0AAN7BCN7"/>
<dbReference type="Gene3D" id="3.30.519.10">
    <property type="entry name" value="Guanine Nucleotide Dissociation Inhibitor, domain 2"/>
    <property type="match status" value="1"/>
</dbReference>
<dbReference type="PRINTS" id="PR00891">
    <property type="entry name" value="RABGDIREP"/>
</dbReference>
<dbReference type="GO" id="GO:0005634">
    <property type="term" value="C:nucleus"/>
    <property type="evidence" value="ECO:0007669"/>
    <property type="project" value="TreeGrafter"/>
</dbReference>
<dbReference type="PIRSF" id="PIRSF037514">
    <property type="entry name" value="Rab_ger_ger_transf_A_fun"/>
    <property type="match status" value="1"/>
</dbReference>
<reference evidence="3" key="2">
    <citation type="submission" date="2023-05" db="EMBL/GenBank/DDBJ databases">
        <authorList>
            <consortium name="Lawrence Berkeley National Laboratory"/>
            <person name="Steindorff A."/>
            <person name="Hensen N."/>
            <person name="Bonometti L."/>
            <person name="Westerberg I."/>
            <person name="Brannstrom I.O."/>
            <person name="Guillou S."/>
            <person name="Cros-Aarteil S."/>
            <person name="Calhoun S."/>
            <person name="Haridas S."/>
            <person name="Kuo A."/>
            <person name="Mondo S."/>
            <person name="Pangilinan J."/>
            <person name="Riley R."/>
            <person name="Labutti K."/>
            <person name="Andreopoulos B."/>
            <person name="Lipzen A."/>
            <person name="Chen C."/>
            <person name="Yanf M."/>
            <person name="Daum C."/>
            <person name="Ng V."/>
            <person name="Clum A."/>
            <person name="Ohm R."/>
            <person name="Martin F."/>
            <person name="Silar P."/>
            <person name="Natvig D."/>
            <person name="Lalanne C."/>
            <person name="Gautier V."/>
            <person name="Ament-Velasquez S.L."/>
            <person name="Kruys A."/>
            <person name="Hutchinson M.I."/>
            <person name="Powell A.J."/>
            <person name="Barry K."/>
            <person name="Miller A.N."/>
            <person name="Grigoriev I.V."/>
            <person name="Debuchy R."/>
            <person name="Gladieux P."/>
            <person name="Thoren M.H."/>
            <person name="Johannesson H."/>
        </authorList>
    </citation>
    <scope>NUCLEOTIDE SEQUENCE</scope>
    <source>
        <strain evidence="3">PSN293</strain>
    </source>
</reference>
<dbReference type="PANTHER" id="PTHR11787">
    <property type="entry name" value="RAB GDP-DISSOCIATION INHIBITOR"/>
    <property type="match status" value="1"/>
</dbReference>
<dbReference type="InterPro" id="IPR017230">
    <property type="entry name" value="Mrs6"/>
</dbReference>
<dbReference type="Gene3D" id="3.50.50.60">
    <property type="entry name" value="FAD/NAD(P)-binding domain"/>
    <property type="match status" value="1"/>
</dbReference>
<dbReference type="Gene3D" id="1.10.405.10">
    <property type="entry name" value="Guanine Nucleotide Dissociation Inhibitor, domain 1"/>
    <property type="match status" value="1"/>
</dbReference>
<sequence length="496" mass="53192">MGENILADTLWDVVICGTDLPQCLLALSLSRSDKKVLHIDPNTYYGGSEAALTLQDADEWAARLSTQESNAVFKAPTISRSKSAPNLSTRAYSLALGPQFIHARSELLSQLVSSRAAQQVDFLAVGSFFISKAASDGQRHSMIRIPSTREDVFTTTALSMKAKRALMKFLKFVLNYEGSENADTWKPHAEAPLAQFVEDHFKMDLELRSYIIALTLSIDGKITTQDGLAVIHRHLTSMGVFGPGFAAVYPKWGGLAEIAQVSCRAGAVGGAVYMLGTDIKDTKTVDSISEVELTSGDKIKTRLIVKGNGGAEDGTDISRLVAVIGSSLKALFTATVEGAPIPAVVVVAFPADTLTAADGTANKSPVYLFAHSSDTGECPSGQSVLYLTTSQSPHSKEVLGLALEKFLGSGDEPETPQALYTLCYDQSGGQLPGRQADDLNMVLPSLPLSLAFDDTVLKPVHDAWKHVMGETAVDAEYMTFPERNGGMDDNDDDAYE</sequence>
<comment type="similarity">
    <text evidence="1 2">Belongs to the Rab GDI family.</text>
</comment>
<dbReference type="PANTHER" id="PTHR11787:SF4">
    <property type="entry name" value="CHM, RAB ESCORT PROTEIN 1"/>
    <property type="match status" value="1"/>
</dbReference>
<keyword evidence="4" id="KW-1185">Reference proteome</keyword>
<dbReference type="SUPFAM" id="SSF51905">
    <property type="entry name" value="FAD/NAD(P)-binding domain"/>
    <property type="match status" value="1"/>
</dbReference>
<comment type="caution">
    <text evidence="3">The sequence shown here is derived from an EMBL/GenBank/DDBJ whole genome shotgun (WGS) entry which is preliminary data.</text>
</comment>
<dbReference type="GO" id="GO:0005092">
    <property type="term" value="F:GDP-dissociation inhibitor activity"/>
    <property type="evidence" value="ECO:0007669"/>
    <property type="project" value="UniProtKB-UniRule"/>
</dbReference>
<dbReference type="GO" id="GO:0016192">
    <property type="term" value="P:vesicle-mediated transport"/>
    <property type="evidence" value="ECO:0007669"/>
    <property type="project" value="TreeGrafter"/>
</dbReference>
<organism evidence="3 4">
    <name type="scientific">Rhypophila decipiens</name>
    <dbReference type="NCBI Taxonomy" id="261697"/>
    <lineage>
        <taxon>Eukaryota</taxon>
        <taxon>Fungi</taxon>
        <taxon>Dikarya</taxon>
        <taxon>Ascomycota</taxon>
        <taxon>Pezizomycotina</taxon>
        <taxon>Sordariomycetes</taxon>
        <taxon>Sordariomycetidae</taxon>
        <taxon>Sordariales</taxon>
        <taxon>Naviculisporaceae</taxon>
        <taxon>Rhypophila</taxon>
    </lineage>
</organism>
<reference evidence="3" key="1">
    <citation type="journal article" date="2023" name="Mol. Phylogenet. Evol.">
        <title>Genome-scale phylogeny and comparative genomics of the fungal order Sordariales.</title>
        <authorList>
            <person name="Hensen N."/>
            <person name="Bonometti L."/>
            <person name="Westerberg I."/>
            <person name="Brannstrom I.O."/>
            <person name="Guillou S."/>
            <person name="Cros-Aarteil S."/>
            <person name="Calhoun S."/>
            <person name="Haridas S."/>
            <person name="Kuo A."/>
            <person name="Mondo S."/>
            <person name="Pangilinan J."/>
            <person name="Riley R."/>
            <person name="LaButti K."/>
            <person name="Andreopoulos B."/>
            <person name="Lipzen A."/>
            <person name="Chen C."/>
            <person name="Yan M."/>
            <person name="Daum C."/>
            <person name="Ng V."/>
            <person name="Clum A."/>
            <person name="Steindorff A."/>
            <person name="Ohm R.A."/>
            <person name="Martin F."/>
            <person name="Silar P."/>
            <person name="Natvig D.O."/>
            <person name="Lalanne C."/>
            <person name="Gautier V."/>
            <person name="Ament-Velasquez S.L."/>
            <person name="Kruys A."/>
            <person name="Hutchinson M.I."/>
            <person name="Powell A.J."/>
            <person name="Barry K."/>
            <person name="Miller A.N."/>
            <person name="Grigoriev I.V."/>
            <person name="Debuchy R."/>
            <person name="Gladieux P."/>
            <person name="Hiltunen Thoren M."/>
            <person name="Johannesson H."/>
        </authorList>
    </citation>
    <scope>NUCLEOTIDE SEQUENCE</scope>
    <source>
        <strain evidence="3">PSN293</strain>
    </source>
</reference>